<evidence type="ECO:0000256" key="1">
    <source>
        <dbReference type="SAM" id="MobiDB-lite"/>
    </source>
</evidence>
<proteinExistence type="predicted"/>
<name>A0AAV6VPM6_9ARAC</name>
<feature type="region of interest" description="Disordered" evidence="1">
    <location>
        <begin position="58"/>
        <end position="78"/>
    </location>
</feature>
<accession>A0AAV6VPM6</accession>
<dbReference type="EMBL" id="JAFNEN010000038">
    <property type="protein sequence ID" value="KAG8198544.1"/>
    <property type="molecule type" value="Genomic_DNA"/>
</dbReference>
<comment type="caution">
    <text evidence="2">The sequence shown here is derived from an EMBL/GenBank/DDBJ whole genome shotgun (WGS) entry which is preliminary data.</text>
</comment>
<dbReference type="AlphaFoldDB" id="A0AAV6VPM6"/>
<dbReference type="Proteomes" id="UP000827092">
    <property type="component" value="Unassembled WGS sequence"/>
</dbReference>
<evidence type="ECO:0000313" key="2">
    <source>
        <dbReference type="EMBL" id="KAG8198544.1"/>
    </source>
</evidence>
<organism evidence="2 3">
    <name type="scientific">Oedothorax gibbosus</name>
    <dbReference type="NCBI Taxonomy" id="931172"/>
    <lineage>
        <taxon>Eukaryota</taxon>
        <taxon>Metazoa</taxon>
        <taxon>Ecdysozoa</taxon>
        <taxon>Arthropoda</taxon>
        <taxon>Chelicerata</taxon>
        <taxon>Arachnida</taxon>
        <taxon>Araneae</taxon>
        <taxon>Araneomorphae</taxon>
        <taxon>Entelegynae</taxon>
        <taxon>Araneoidea</taxon>
        <taxon>Linyphiidae</taxon>
        <taxon>Erigoninae</taxon>
        <taxon>Oedothorax</taxon>
    </lineage>
</organism>
<keyword evidence="3" id="KW-1185">Reference proteome</keyword>
<evidence type="ECO:0008006" key="4">
    <source>
        <dbReference type="Google" id="ProtNLM"/>
    </source>
</evidence>
<protein>
    <recommendedName>
        <fullName evidence="4">Maturase K</fullName>
    </recommendedName>
</protein>
<reference evidence="2 3" key="1">
    <citation type="journal article" date="2022" name="Nat. Ecol. Evol.">
        <title>A masculinizing supergene underlies an exaggerated male reproductive morph in a spider.</title>
        <authorList>
            <person name="Hendrickx F."/>
            <person name="De Corte Z."/>
            <person name="Sonet G."/>
            <person name="Van Belleghem S.M."/>
            <person name="Kostlbacher S."/>
            <person name="Vangestel C."/>
        </authorList>
    </citation>
    <scope>NUCLEOTIDE SEQUENCE [LARGE SCALE GENOMIC DNA]</scope>
    <source>
        <strain evidence="2">W744_W776</strain>
    </source>
</reference>
<gene>
    <name evidence="2" type="ORF">JTE90_026445</name>
</gene>
<evidence type="ECO:0000313" key="3">
    <source>
        <dbReference type="Proteomes" id="UP000827092"/>
    </source>
</evidence>
<sequence>MAIFSYCLFYLHHYHTLNKSGDPQIHFWIRAFFDDKPRLAAGRYSSDDYLPNHHFINPPSFRSDHQSKQKPKQRYLNGDSPCIGNVFDILKRRSRRAMNVIHLIKH</sequence>